<evidence type="ECO:0000313" key="3">
    <source>
        <dbReference type="EMBL" id="QQR39044.1"/>
    </source>
</evidence>
<evidence type="ECO:0000313" key="4">
    <source>
        <dbReference type="Proteomes" id="UP000595857"/>
    </source>
</evidence>
<keyword evidence="2" id="KW-0812">Transmembrane</keyword>
<evidence type="ECO:0000256" key="2">
    <source>
        <dbReference type="SAM" id="Phobius"/>
    </source>
</evidence>
<sequence>MSQEIIYVVGAVLLLAALAYGVMQSRNRKKGERSDHRQSDAGHLQEVGS</sequence>
<reference evidence="3 4" key="1">
    <citation type="submission" date="2021-01" db="EMBL/GenBank/DDBJ databases">
        <title>Genome seq and assembly of Devosia sp. LEGU1.</title>
        <authorList>
            <person name="Chhetri G."/>
        </authorList>
    </citation>
    <scope>NUCLEOTIDE SEQUENCE [LARGE SCALE GENOMIC DNA]</scope>
    <source>
        <strain evidence="3 4">LEGU1</strain>
    </source>
</reference>
<dbReference type="Proteomes" id="UP000595857">
    <property type="component" value="Chromosome"/>
</dbReference>
<organism evidence="3 4">
    <name type="scientific">Devosia rhizoryzae</name>
    <dbReference type="NCBI Taxonomy" id="2774137"/>
    <lineage>
        <taxon>Bacteria</taxon>
        <taxon>Pseudomonadati</taxon>
        <taxon>Pseudomonadota</taxon>
        <taxon>Alphaproteobacteria</taxon>
        <taxon>Hyphomicrobiales</taxon>
        <taxon>Devosiaceae</taxon>
        <taxon>Devosia</taxon>
    </lineage>
</organism>
<gene>
    <name evidence="3" type="ORF">JI748_15095</name>
</gene>
<protein>
    <recommendedName>
        <fullName evidence="5">LPXTG cell wall anchor domain-containing protein</fullName>
    </recommendedName>
</protein>
<dbReference type="EMBL" id="CP068046">
    <property type="protein sequence ID" value="QQR39044.1"/>
    <property type="molecule type" value="Genomic_DNA"/>
</dbReference>
<evidence type="ECO:0008006" key="5">
    <source>
        <dbReference type="Google" id="ProtNLM"/>
    </source>
</evidence>
<keyword evidence="4" id="KW-1185">Reference proteome</keyword>
<feature type="region of interest" description="Disordered" evidence="1">
    <location>
        <begin position="25"/>
        <end position="49"/>
    </location>
</feature>
<proteinExistence type="predicted"/>
<dbReference type="RefSeq" id="WP_201632485.1">
    <property type="nucleotide sequence ID" value="NZ_CP068046.1"/>
</dbReference>
<keyword evidence="2" id="KW-1133">Transmembrane helix</keyword>
<evidence type="ECO:0000256" key="1">
    <source>
        <dbReference type="SAM" id="MobiDB-lite"/>
    </source>
</evidence>
<accession>A0ABX7C709</accession>
<name>A0ABX7C709_9HYPH</name>
<feature type="transmembrane region" description="Helical" evidence="2">
    <location>
        <begin position="6"/>
        <end position="23"/>
    </location>
</feature>
<keyword evidence="2" id="KW-0472">Membrane</keyword>